<evidence type="ECO:0000256" key="5">
    <source>
        <dbReference type="NCBIfam" id="TIGR00205"/>
    </source>
</evidence>
<reference evidence="7" key="1">
    <citation type="journal article" date="2019" name="Int. J. Syst. Evol. Microbiol.">
        <title>The Global Catalogue of Microorganisms (GCM) 10K type strain sequencing project: providing services to taxonomists for standard genome sequencing and annotation.</title>
        <authorList>
            <consortium name="The Broad Institute Genomics Platform"/>
            <consortium name="The Broad Institute Genome Sequencing Center for Infectious Disease"/>
            <person name="Wu L."/>
            <person name="Ma J."/>
        </authorList>
    </citation>
    <scope>NUCLEOTIDE SEQUENCE [LARGE SCALE GENOMIC DNA]</scope>
    <source>
        <strain evidence="7">CGMCC 4.1621</strain>
    </source>
</reference>
<proteinExistence type="inferred from homology"/>
<evidence type="ECO:0000256" key="3">
    <source>
        <dbReference type="ARBA" id="ARBA00023143"/>
    </source>
</evidence>
<dbReference type="EMBL" id="JBHSZV010000013">
    <property type="protein sequence ID" value="MFC7061215.1"/>
    <property type="molecule type" value="Genomic_DNA"/>
</dbReference>
<keyword evidence="7" id="KW-1185">Reference proteome</keyword>
<evidence type="ECO:0000256" key="2">
    <source>
        <dbReference type="ARBA" id="ARBA00009272"/>
    </source>
</evidence>
<dbReference type="NCBIfam" id="TIGR00205">
    <property type="entry name" value="fliE"/>
    <property type="match status" value="1"/>
</dbReference>
<dbReference type="RefSeq" id="WP_204707824.1">
    <property type="nucleotide sequence ID" value="NZ_JBHSZV010000013.1"/>
</dbReference>
<evidence type="ECO:0000313" key="7">
    <source>
        <dbReference type="Proteomes" id="UP001596410"/>
    </source>
</evidence>
<comment type="subcellular location">
    <subcellularLocation>
        <location evidence="1 4">Bacterial flagellum basal body</location>
    </subcellularLocation>
</comment>
<dbReference type="PRINTS" id="PR01006">
    <property type="entry name" value="FLGHOOKFLIE"/>
</dbReference>
<keyword evidence="6" id="KW-0282">Flagellum</keyword>
<evidence type="ECO:0000313" key="6">
    <source>
        <dbReference type="EMBL" id="MFC7061215.1"/>
    </source>
</evidence>
<evidence type="ECO:0000256" key="1">
    <source>
        <dbReference type="ARBA" id="ARBA00004117"/>
    </source>
</evidence>
<dbReference type="HAMAP" id="MF_00724">
    <property type="entry name" value="FliE"/>
    <property type="match status" value="1"/>
</dbReference>
<organism evidence="6 7">
    <name type="scientific">Halobacillus seohaensis</name>
    <dbReference type="NCBI Taxonomy" id="447421"/>
    <lineage>
        <taxon>Bacteria</taxon>
        <taxon>Bacillati</taxon>
        <taxon>Bacillota</taxon>
        <taxon>Bacilli</taxon>
        <taxon>Bacillales</taxon>
        <taxon>Bacillaceae</taxon>
        <taxon>Halobacillus</taxon>
    </lineage>
</organism>
<name>A0ABW2EFU9_9BACI</name>
<dbReference type="PANTHER" id="PTHR34653:SF1">
    <property type="entry name" value="FLAGELLAR HOOK-BASAL BODY COMPLEX PROTEIN FLIE"/>
    <property type="match status" value="1"/>
</dbReference>
<accession>A0ABW2EFU9</accession>
<keyword evidence="3 4" id="KW-0975">Bacterial flagellum</keyword>
<dbReference type="InterPro" id="IPR001624">
    <property type="entry name" value="FliE"/>
</dbReference>
<comment type="caution">
    <text evidence="6">The sequence shown here is derived from an EMBL/GenBank/DDBJ whole genome shotgun (WGS) entry which is preliminary data.</text>
</comment>
<keyword evidence="6" id="KW-0966">Cell projection</keyword>
<keyword evidence="6" id="KW-0969">Cilium</keyword>
<dbReference type="Pfam" id="PF02049">
    <property type="entry name" value="FliE"/>
    <property type="match status" value="1"/>
</dbReference>
<sequence length="102" mass="11264">MVNITPITNNAAIQPPVAQHAKDVTPNEAHSKFASNLKQAIENVNETQNTSNDMTKALANGEVDNLHEVMIASEKSSVTMQTTIEVRNKVVEAYKEIMRMQV</sequence>
<comment type="similarity">
    <text evidence="2 4">Belongs to the FliE family.</text>
</comment>
<protein>
    <recommendedName>
        <fullName evidence="4 5">Flagellar hook-basal body complex protein FliE</fullName>
    </recommendedName>
</protein>
<gene>
    <name evidence="4 6" type="primary">fliE</name>
    <name evidence="6" type="ORF">ACFQIC_05010</name>
</gene>
<dbReference type="PANTHER" id="PTHR34653">
    <property type="match status" value="1"/>
</dbReference>
<evidence type="ECO:0000256" key="4">
    <source>
        <dbReference type="HAMAP-Rule" id="MF_00724"/>
    </source>
</evidence>
<dbReference type="Proteomes" id="UP001596410">
    <property type="component" value="Unassembled WGS sequence"/>
</dbReference>